<name>A0A383UPX1_BLUHO</name>
<evidence type="ECO:0000313" key="8">
    <source>
        <dbReference type="EMBL" id="SZF01635.1"/>
    </source>
</evidence>
<reference evidence="8 9" key="1">
    <citation type="submission" date="2017-11" db="EMBL/GenBank/DDBJ databases">
        <authorList>
            <person name="Kracher B."/>
        </authorList>
    </citation>
    <scope>NUCLEOTIDE SEQUENCE [LARGE SCALE GENOMIC DNA]</scope>
    <source>
        <strain evidence="8 9">RACE1</strain>
    </source>
</reference>
<keyword evidence="7" id="KW-0472">Membrane</keyword>
<keyword evidence="4" id="KW-0813">Transport</keyword>
<evidence type="ECO:0000256" key="4">
    <source>
        <dbReference type="ARBA" id="ARBA00022448"/>
    </source>
</evidence>
<dbReference type="EMBL" id="UNSH01000041">
    <property type="protein sequence ID" value="SZF01635.1"/>
    <property type="molecule type" value="Genomic_DNA"/>
</dbReference>
<dbReference type="GO" id="GO:0006891">
    <property type="term" value="P:intra-Golgi vesicle-mediated transport"/>
    <property type="evidence" value="ECO:0007669"/>
    <property type="project" value="InterPro"/>
</dbReference>
<dbReference type="GO" id="GO:0015031">
    <property type="term" value="P:protein transport"/>
    <property type="evidence" value="ECO:0007669"/>
    <property type="project" value="UniProtKB-KW"/>
</dbReference>
<dbReference type="PANTHER" id="PTHR31658">
    <property type="entry name" value="CONSERVED OLIGOMERIC GOLGI COMPLEX SUBUNIT 1"/>
    <property type="match status" value="1"/>
</dbReference>
<accession>A0A383UPX1</accession>
<keyword evidence="5" id="KW-0653">Protein transport</keyword>
<dbReference type="PANTHER" id="PTHR31658:SF0">
    <property type="entry name" value="CONSERVED OLIGOMERIC GOLGI COMPLEX SUBUNIT 1"/>
    <property type="match status" value="1"/>
</dbReference>
<sequence>MVANKNSDMASCTSVAEAFAHPLPQIRQIHRNLADELDEKKYRLRNAVGGNYRQLLGTAETILEMSDMMQTIEEKLGRIGQACAQRTVENKSSSLVRLHENHKKIKIENNLHWWAQTKSLEMCAVIMGRLLRKKDVSDESRAKSLVTAAKVFVISRLLTGSLGETLINRDQSDQYLVEKIGKKLEILRLRLLNAIDQILRCTTLESREILVQALVALSLITDLGAEDVLKHFLCSRMEAMATLSTDSTVKRNEKLVKALILYAMTLYDMKTILPRRLTENLAVLKVNSLLMDKTIRDLEELRLDEYDKWFRKDIIQFTPRMRHDDVDGAQAAGLLEKWDQKAVDVLIQGIVKALESENDLKTVVEMRTKMLEVWLKEGNKVRGLDLLVRMDRFRSSLNSRIYKILELRTGMLKSIGMELETTISSWKTGVHDKPDSLWDSSALNIDVSNGAEAFKQMVLSRMHGRNDSLSKTFKKYQSWLRLYDETVTIISQIKRQRWEDCLEDISNDVGSQMLNDTLSVEDAQLLENHLRILLRKAFEELHKQIEALLHAIENRDHISQISAYLIRIVRDVRSEFPDGEVTKNFGVALLTPLREKMVPVVVKDHLPTFVKSACSGKIVGRSLWEGDPQLPLQPSPAAFKLIFKLVQTMGELGGDLWCPATVLTLKKYVARDLSYQWAQALQITADETGEHSCLGVDFDANDNSAKELMIQAMFDYYLILKNVFSAPNLGSETTAALEVLIGSRADLNSELQLRIFEASKEYWKRTSLLFGLLM</sequence>
<evidence type="ECO:0000256" key="2">
    <source>
        <dbReference type="ARBA" id="ARBA00006653"/>
    </source>
</evidence>
<proteinExistence type="inferred from homology"/>
<evidence type="ECO:0000256" key="5">
    <source>
        <dbReference type="ARBA" id="ARBA00022927"/>
    </source>
</evidence>
<dbReference type="GO" id="GO:0017119">
    <property type="term" value="C:Golgi transport complex"/>
    <property type="evidence" value="ECO:0007669"/>
    <property type="project" value="InterPro"/>
</dbReference>
<dbReference type="VEuPathDB" id="FungiDB:BLGHR1_12404"/>
<protein>
    <recommendedName>
        <fullName evidence="3">Conserved oligomeric Golgi complex subunit 1</fullName>
    </recommendedName>
</protein>
<dbReference type="Proteomes" id="UP000275772">
    <property type="component" value="Unassembled WGS sequence"/>
</dbReference>
<dbReference type="GO" id="GO:0000139">
    <property type="term" value="C:Golgi membrane"/>
    <property type="evidence" value="ECO:0007669"/>
    <property type="project" value="UniProtKB-SubCell"/>
</dbReference>
<evidence type="ECO:0000256" key="1">
    <source>
        <dbReference type="ARBA" id="ARBA00004395"/>
    </source>
</evidence>
<dbReference type="Pfam" id="PF08700">
    <property type="entry name" value="VPS51_Exo84_N"/>
    <property type="match status" value="1"/>
</dbReference>
<dbReference type="AlphaFoldDB" id="A0A383UPX1"/>
<dbReference type="InterPro" id="IPR033370">
    <property type="entry name" value="COG1"/>
</dbReference>
<evidence type="ECO:0000256" key="7">
    <source>
        <dbReference type="ARBA" id="ARBA00023136"/>
    </source>
</evidence>
<organism evidence="8 9">
    <name type="scientific">Blumeria hordei</name>
    <name type="common">Barley powdery mildew</name>
    <name type="synonym">Blumeria graminis f. sp. hordei</name>
    <dbReference type="NCBI Taxonomy" id="2867405"/>
    <lineage>
        <taxon>Eukaryota</taxon>
        <taxon>Fungi</taxon>
        <taxon>Dikarya</taxon>
        <taxon>Ascomycota</taxon>
        <taxon>Pezizomycotina</taxon>
        <taxon>Leotiomycetes</taxon>
        <taxon>Erysiphales</taxon>
        <taxon>Erysiphaceae</taxon>
        <taxon>Blumeria</taxon>
    </lineage>
</organism>
<evidence type="ECO:0000256" key="6">
    <source>
        <dbReference type="ARBA" id="ARBA00023034"/>
    </source>
</evidence>
<comment type="similarity">
    <text evidence="2">Belongs to the COG1 family.</text>
</comment>
<evidence type="ECO:0000256" key="3">
    <source>
        <dbReference type="ARBA" id="ARBA00020978"/>
    </source>
</evidence>
<keyword evidence="6" id="KW-0333">Golgi apparatus</keyword>
<evidence type="ECO:0000313" key="9">
    <source>
        <dbReference type="Proteomes" id="UP000275772"/>
    </source>
</evidence>
<comment type="subcellular location">
    <subcellularLocation>
        <location evidence="1">Golgi apparatus membrane</location>
        <topology evidence="1">Peripheral membrane protein</topology>
    </subcellularLocation>
</comment>
<gene>
    <name evidence="8" type="ORF">BLGHR1_12404</name>
</gene>